<proteinExistence type="predicted"/>
<name>B2J5U9_NOSP7</name>
<protein>
    <submittedName>
        <fullName evidence="1">Uncharacterized protein</fullName>
    </submittedName>
</protein>
<gene>
    <name evidence="1" type="ordered locus">Npun_F0332</name>
</gene>
<dbReference type="EnsemblBacteria" id="ACC79115">
    <property type="protein sequence ID" value="ACC79115"/>
    <property type="gene ID" value="Npun_F0332"/>
</dbReference>
<dbReference type="AlphaFoldDB" id="B2J5U9"/>
<evidence type="ECO:0000313" key="1">
    <source>
        <dbReference type="EMBL" id="ACC79115.1"/>
    </source>
</evidence>
<reference evidence="2" key="1">
    <citation type="submission" date="2008-04" db="EMBL/GenBank/DDBJ databases">
        <title>Complete sequence of chromosome of Nostoc punctiforme ATCC 29133.</title>
        <authorList>
            <consortium name="US DOE Joint Genome Institute"/>
            <person name="Copeland A."/>
            <person name="Lucas S."/>
            <person name="Lapidus A."/>
            <person name="Glavina del Rio T."/>
            <person name="Dalin E."/>
            <person name="Tice H."/>
            <person name="Pitluck S."/>
            <person name="Chain P."/>
            <person name="Malfatti S."/>
            <person name="Shin M."/>
            <person name="Vergez L."/>
            <person name="Schmutz J."/>
            <person name="Larimer F."/>
            <person name="Land M."/>
            <person name="Hauser L."/>
            <person name="Kyrpides N."/>
            <person name="Kim E."/>
            <person name="Meeks J.C."/>
            <person name="Elhai J."/>
            <person name="Campbell E.L."/>
            <person name="Thiel T."/>
            <person name="Longmire J."/>
            <person name="Potts M."/>
            <person name="Atlas R."/>
        </authorList>
    </citation>
    <scope>NUCLEOTIDE SEQUENCE [LARGE SCALE GENOMIC DNA]</scope>
    <source>
        <strain evidence="2">ATCC 29133 / PCC 73102</strain>
    </source>
</reference>
<dbReference type="KEGG" id="npu:Npun_F0332"/>
<organism evidence="1 2">
    <name type="scientific">Nostoc punctiforme (strain ATCC 29133 / PCC 73102)</name>
    <dbReference type="NCBI Taxonomy" id="63737"/>
    <lineage>
        <taxon>Bacteria</taxon>
        <taxon>Bacillati</taxon>
        <taxon>Cyanobacteriota</taxon>
        <taxon>Cyanophyceae</taxon>
        <taxon>Nostocales</taxon>
        <taxon>Nostocaceae</taxon>
        <taxon>Nostoc</taxon>
    </lineage>
</organism>
<sequence length="104" mass="12200">MRIICNMDNLIDILKADRSEIFFNLYWLIPHRSLEIYFSKERQKTRFLCIKTGLLTNYINNFSKTLNKYLIASNIFGCSIGYIDIASKLILGNSPSRYCVYVED</sequence>
<accession>B2J5U9</accession>
<dbReference type="EMBL" id="CP001037">
    <property type="protein sequence ID" value="ACC79115.1"/>
    <property type="molecule type" value="Genomic_DNA"/>
</dbReference>
<keyword evidence="2" id="KW-1185">Reference proteome</keyword>
<reference evidence="1 2" key="2">
    <citation type="journal article" date="2013" name="Plant Physiol.">
        <title>A Nostoc punctiforme Sugar Transporter Necessary to Establish a Cyanobacterium-Plant Symbiosis.</title>
        <authorList>
            <person name="Ekman M."/>
            <person name="Picossi S."/>
            <person name="Campbell E.L."/>
            <person name="Meeks J.C."/>
            <person name="Flores E."/>
        </authorList>
    </citation>
    <scope>NUCLEOTIDE SEQUENCE [LARGE SCALE GENOMIC DNA]</scope>
    <source>
        <strain evidence="2">ATCC 29133 / PCC 73102</strain>
    </source>
</reference>
<dbReference type="HOGENOM" id="CLU_2247231_0_0_3"/>
<evidence type="ECO:0000313" key="2">
    <source>
        <dbReference type="Proteomes" id="UP000001191"/>
    </source>
</evidence>
<dbReference type="Proteomes" id="UP000001191">
    <property type="component" value="Chromosome"/>
</dbReference>